<gene>
    <name evidence="2" type="ORF">H5410_015820</name>
</gene>
<feature type="compositionally biased region" description="Low complexity" evidence="1">
    <location>
        <begin position="61"/>
        <end position="76"/>
    </location>
</feature>
<dbReference type="EMBL" id="JACXVP010000003">
    <property type="protein sequence ID" value="KAG5615996.1"/>
    <property type="molecule type" value="Genomic_DNA"/>
</dbReference>
<dbReference type="AlphaFoldDB" id="A0A9J5ZVJ3"/>
<comment type="caution">
    <text evidence="2">The sequence shown here is derived from an EMBL/GenBank/DDBJ whole genome shotgun (WGS) entry which is preliminary data.</text>
</comment>
<feature type="region of interest" description="Disordered" evidence="1">
    <location>
        <begin position="1"/>
        <end position="76"/>
    </location>
</feature>
<dbReference type="Proteomes" id="UP000824120">
    <property type="component" value="Chromosome 3"/>
</dbReference>
<keyword evidence="3" id="KW-1185">Reference proteome</keyword>
<evidence type="ECO:0000256" key="1">
    <source>
        <dbReference type="SAM" id="MobiDB-lite"/>
    </source>
</evidence>
<protein>
    <submittedName>
        <fullName evidence="2">Uncharacterized protein</fullName>
    </submittedName>
</protein>
<reference evidence="2 3" key="1">
    <citation type="submission" date="2020-09" db="EMBL/GenBank/DDBJ databases">
        <title>De no assembly of potato wild relative species, Solanum commersonii.</title>
        <authorList>
            <person name="Cho K."/>
        </authorList>
    </citation>
    <scope>NUCLEOTIDE SEQUENCE [LARGE SCALE GENOMIC DNA]</scope>
    <source>
        <strain evidence="2">LZ3.2</strain>
        <tissue evidence="2">Leaf</tissue>
    </source>
</reference>
<evidence type="ECO:0000313" key="3">
    <source>
        <dbReference type="Proteomes" id="UP000824120"/>
    </source>
</evidence>
<evidence type="ECO:0000313" key="2">
    <source>
        <dbReference type="EMBL" id="KAG5615996.1"/>
    </source>
</evidence>
<organism evidence="2 3">
    <name type="scientific">Solanum commersonii</name>
    <name type="common">Commerson's wild potato</name>
    <name type="synonym">Commerson's nightshade</name>
    <dbReference type="NCBI Taxonomy" id="4109"/>
    <lineage>
        <taxon>Eukaryota</taxon>
        <taxon>Viridiplantae</taxon>
        <taxon>Streptophyta</taxon>
        <taxon>Embryophyta</taxon>
        <taxon>Tracheophyta</taxon>
        <taxon>Spermatophyta</taxon>
        <taxon>Magnoliopsida</taxon>
        <taxon>eudicotyledons</taxon>
        <taxon>Gunneridae</taxon>
        <taxon>Pentapetalae</taxon>
        <taxon>asterids</taxon>
        <taxon>lamiids</taxon>
        <taxon>Solanales</taxon>
        <taxon>Solanaceae</taxon>
        <taxon>Solanoideae</taxon>
        <taxon>Solaneae</taxon>
        <taxon>Solanum</taxon>
    </lineage>
</organism>
<proteinExistence type="predicted"/>
<name>A0A9J5ZVJ3_SOLCO</name>
<sequence>MRLPFVRSNRDLRSGWQEQQRQAEAASAHRRCSFSPLVFGGTTPATGQHLGEANNGSGKTSSRWPPLLPSSLFSGENNKQQLQQLRLSKLRRSPRFKRRCEEISGRDSYVQKSNASWTLSGDTRHLLETKSMRKMG</sequence>
<accession>A0A9J5ZVJ3</accession>
<feature type="compositionally biased region" description="Low complexity" evidence="1">
    <location>
        <begin position="17"/>
        <end position="26"/>
    </location>
</feature>